<comment type="caution">
    <text evidence="5">The sequence shown here is derived from an EMBL/GenBank/DDBJ whole genome shotgun (WGS) entry which is preliminary data.</text>
</comment>
<protein>
    <submittedName>
        <fullName evidence="5">HEAT repeat domain-containing protein</fullName>
    </submittedName>
</protein>
<proteinExistence type="inferred from homology"/>
<dbReference type="SUPFAM" id="SSF48371">
    <property type="entry name" value="ARM repeat"/>
    <property type="match status" value="1"/>
</dbReference>
<dbReference type="PANTHER" id="PTHR12697">
    <property type="entry name" value="PBS LYASE HEAT-LIKE PROTEIN"/>
    <property type="match status" value="1"/>
</dbReference>
<dbReference type="Pfam" id="PF13646">
    <property type="entry name" value="HEAT_2"/>
    <property type="match status" value="2"/>
</dbReference>
<comment type="similarity">
    <text evidence="1">Belongs to the CpcE/RpcE/PecE family.</text>
</comment>
<evidence type="ECO:0000256" key="4">
    <source>
        <dbReference type="ARBA" id="ARBA00023239"/>
    </source>
</evidence>
<dbReference type="RefSeq" id="WP_029637601.1">
    <property type="nucleotide sequence ID" value="NZ_JACJTA010000057.1"/>
</dbReference>
<keyword evidence="6" id="KW-1185">Reference proteome</keyword>
<evidence type="ECO:0000256" key="1">
    <source>
        <dbReference type="ARBA" id="ARBA00009299"/>
    </source>
</evidence>
<dbReference type="InterPro" id="IPR011989">
    <property type="entry name" value="ARM-like"/>
</dbReference>
<dbReference type="PANTHER" id="PTHR12697:SF5">
    <property type="entry name" value="DEOXYHYPUSINE HYDROXYLASE"/>
    <property type="match status" value="1"/>
</dbReference>
<dbReference type="InterPro" id="IPR016024">
    <property type="entry name" value="ARM-type_fold"/>
</dbReference>
<name>A0ABR8GVL9_9CYAN</name>
<evidence type="ECO:0000256" key="3">
    <source>
        <dbReference type="ARBA" id="ARBA00022738"/>
    </source>
</evidence>
<evidence type="ECO:0000256" key="2">
    <source>
        <dbReference type="ARBA" id="ARBA00022549"/>
    </source>
</evidence>
<accession>A0ABR8GVL9</accession>
<dbReference type="EMBL" id="JACJTA010000057">
    <property type="protein sequence ID" value="MBD2607197.1"/>
    <property type="molecule type" value="Genomic_DNA"/>
</dbReference>
<evidence type="ECO:0000313" key="6">
    <source>
        <dbReference type="Proteomes" id="UP000660380"/>
    </source>
</evidence>
<evidence type="ECO:0000313" key="5">
    <source>
        <dbReference type="EMBL" id="MBD2607197.1"/>
    </source>
</evidence>
<dbReference type="InterPro" id="IPR004155">
    <property type="entry name" value="PBS_lyase_HEAT"/>
</dbReference>
<dbReference type="Proteomes" id="UP000660380">
    <property type="component" value="Unassembled WGS sequence"/>
</dbReference>
<dbReference type="SMART" id="SM00567">
    <property type="entry name" value="EZ_HEAT"/>
    <property type="match status" value="3"/>
</dbReference>
<keyword evidence="3" id="KW-0605">Phycobilisome</keyword>
<sequence length="211" mass="22102">MNTINDDIDCLILQLNHASTPTDAIASISAIAATGINEQPVIEALISALSHHHPSVGAAAVELLVQLAPASVKPLIAAFNASSDQGLQAHIIQALAQIGDPEAIELLAKVIGTSVANHCQGNVRRIAARGLGRIGSIYNNPENIRRTLDKLTWALSSPEDWGLRYAAVVSLAEIATPDALVALEQALAQETDKVVLHRITTALDALEVGVG</sequence>
<dbReference type="Gene3D" id="1.25.10.10">
    <property type="entry name" value="Leucine-rich Repeat Variant"/>
    <property type="match status" value="1"/>
</dbReference>
<reference evidence="5 6" key="1">
    <citation type="journal article" date="2020" name="ISME J.">
        <title>Comparative genomics reveals insights into cyanobacterial evolution and habitat adaptation.</title>
        <authorList>
            <person name="Chen M.Y."/>
            <person name="Teng W.K."/>
            <person name="Zhao L."/>
            <person name="Hu C.X."/>
            <person name="Zhou Y.K."/>
            <person name="Han B.P."/>
            <person name="Song L.R."/>
            <person name="Shu W.S."/>
        </authorList>
    </citation>
    <scope>NUCLEOTIDE SEQUENCE [LARGE SCALE GENOMIC DNA]</scope>
    <source>
        <strain evidence="5 6">FACHB-248</strain>
    </source>
</reference>
<organism evidence="5 6">
    <name type="scientific">Scytonema hofmannii FACHB-248</name>
    <dbReference type="NCBI Taxonomy" id="1842502"/>
    <lineage>
        <taxon>Bacteria</taxon>
        <taxon>Bacillati</taxon>
        <taxon>Cyanobacteriota</taxon>
        <taxon>Cyanophyceae</taxon>
        <taxon>Nostocales</taxon>
        <taxon>Scytonemataceae</taxon>
        <taxon>Scytonema</taxon>
    </lineage>
</organism>
<gene>
    <name evidence="5" type="ORF">H6G81_22380</name>
</gene>
<keyword evidence="4" id="KW-0456">Lyase</keyword>
<keyword evidence="2" id="KW-0042">Antenna complex</keyword>